<reference evidence="2 3" key="1">
    <citation type="submission" date="2019-09" db="EMBL/GenBank/DDBJ databases">
        <authorList>
            <person name="Chandra G."/>
            <person name="Truman W A."/>
        </authorList>
    </citation>
    <scope>NUCLEOTIDE SEQUENCE [LARGE SCALE GENOMIC DNA]</scope>
    <source>
        <strain evidence="2">PS732</strain>
    </source>
</reference>
<protein>
    <submittedName>
        <fullName evidence="2">Uncharacterized protein</fullName>
    </submittedName>
</protein>
<evidence type="ECO:0000256" key="1">
    <source>
        <dbReference type="SAM" id="MobiDB-lite"/>
    </source>
</evidence>
<dbReference type="AlphaFoldDB" id="A0ABD7V970"/>
<evidence type="ECO:0000313" key="3">
    <source>
        <dbReference type="Proteomes" id="UP000325779"/>
    </source>
</evidence>
<evidence type="ECO:0000313" key="2">
    <source>
        <dbReference type="EMBL" id="VVO49037.1"/>
    </source>
</evidence>
<proteinExistence type="predicted"/>
<dbReference type="Proteomes" id="UP000325779">
    <property type="component" value="Unassembled WGS sequence"/>
</dbReference>
<accession>A0ABD7V970</accession>
<dbReference type="EMBL" id="CABVIJ010000001">
    <property type="protein sequence ID" value="VVO49037.1"/>
    <property type="molecule type" value="Genomic_DNA"/>
</dbReference>
<organism evidence="2 3">
    <name type="scientific">Pseudomonas fluorescens</name>
    <dbReference type="NCBI Taxonomy" id="294"/>
    <lineage>
        <taxon>Bacteria</taxon>
        <taxon>Pseudomonadati</taxon>
        <taxon>Pseudomonadota</taxon>
        <taxon>Gammaproteobacteria</taxon>
        <taxon>Pseudomonadales</taxon>
        <taxon>Pseudomonadaceae</taxon>
        <taxon>Pseudomonas</taxon>
    </lineage>
</organism>
<gene>
    <name evidence="2" type="ORF">PS732_00216</name>
</gene>
<comment type="caution">
    <text evidence="2">The sequence shown here is derived from an EMBL/GenBank/DDBJ whole genome shotgun (WGS) entry which is preliminary data.</text>
</comment>
<name>A0ABD7V970_PSEFL</name>
<sequence length="46" mass="4964">MALSLSWLDPNLGGLHSTRNPHPSPLPEGEGTERGILAQYTDLHAL</sequence>
<feature type="region of interest" description="Disordered" evidence="1">
    <location>
        <begin position="1"/>
        <end position="35"/>
    </location>
</feature>